<comment type="caution">
    <text evidence="10">The sequence shown here is derived from an EMBL/GenBank/DDBJ whole genome shotgun (WGS) entry which is preliminary data.</text>
</comment>
<dbReference type="GO" id="GO:0008757">
    <property type="term" value="F:S-adenosylmethionine-dependent methyltransferase activity"/>
    <property type="evidence" value="ECO:0007669"/>
    <property type="project" value="UniProtKB-ARBA"/>
</dbReference>
<dbReference type="GO" id="GO:0008170">
    <property type="term" value="F:N-methyltransferase activity"/>
    <property type="evidence" value="ECO:0007669"/>
    <property type="project" value="UniProtKB-ARBA"/>
</dbReference>
<dbReference type="GO" id="GO:0042826">
    <property type="term" value="F:histone deacetylase binding"/>
    <property type="evidence" value="ECO:0007669"/>
    <property type="project" value="TreeGrafter"/>
</dbReference>
<dbReference type="InterPro" id="IPR052097">
    <property type="entry name" value="SET-MYND_domain_protein"/>
</dbReference>
<dbReference type="Gene3D" id="1.10.220.160">
    <property type="match status" value="1"/>
</dbReference>
<dbReference type="Gene3D" id="2.170.270.10">
    <property type="entry name" value="SET domain"/>
    <property type="match status" value="1"/>
</dbReference>
<dbReference type="PANTHER" id="PTHR46165">
    <property type="entry name" value="SET AND MYND DOMAIN-CONTAINING PROTEIN 4"/>
    <property type="match status" value="1"/>
</dbReference>
<dbReference type="AlphaFoldDB" id="A0AA88HBJ0"/>
<dbReference type="PROSITE" id="PS50005">
    <property type="entry name" value="TPR"/>
    <property type="match status" value="1"/>
</dbReference>
<dbReference type="GO" id="GO:0008270">
    <property type="term" value="F:zinc ion binding"/>
    <property type="evidence" value="ECO:0007669"/>
    <property type="project" value="UniProtKB-KW"/>
</dbReference>
<proteinExistence type="predicted"/>
<dbReference type="GO" id="GO:0005737">
    <property type="term" value="C:cytoplasm"/>
    <property type="evidence" value="ECO:0007669"/>
    <property type="project" value="TreeGrafter"/>
</dbReference>
<dbReference type="GO" id="GO:0005634">
    <property type="term" value="C:nucleus"/>
    <property type="evidence" value="ECO:0007669"/>
    <property type="project" value="TreeGrafter"/>
</dbReference>
<dbReference type="InterPro" id="IPR011990">
    <property type="entry name" value="TPR-like_helical_dom_sf"/>
</dbReference>
<accession>A0AA88HBJ0</accession>
<feature type="chain" id="PRO_5041643475" description="SET domain-containing protein" evidence="8">
    <location>
        <begin position="22"/>
        <end position="632"/>
    </location>
</feature>
<evidence type="ECO:0000256" key="2">
    <source>
        <dbReference type="ARBA" id="ARBA00022679"/>
    </source>
</evidence>
<evidence type="ECO:0000313" key="10">
    <source>
        <dbReference type="EMBL" id="KAK2705980.1"/>
    </source>
</evidence>
<dbReference type="EMBL" id="JAVRJZ010000020">
    <property type="protein sequence ID" value="KAK2705980.1"/>
    <property type="molecule type" value="Genomic_DNA"/>
</dbReference>
<dbReference type="GO" id="GO:0008276">
    <property type="term" value="F:protein methyltransferase activity"/>
    <property type="evidence" value="ECO:0007669"/>
    <property type="project" value="UniProtKB-ARBA"/>
</dbReference>
<evidence type="ECO:0000256" key="6">
    <source>
        <dbReference type="ARBA" id="ARBA00022833"/>
    </source>
</evidence>
<protein>
    <recommendedName>
        <fullName evidence="9">SET domain-containing protein</fullName>
    </recommendedName>
</protein>
<keyword evidence="7" id="KW-0802">TPR repeat</keyword>
<evidence type="ECO:0000259" key="9">
    <source>
        <dbReference type="PROSITE" id="PS50280"/>
    </source>
</evidence>
<dbReference type="GO" id="GO:0032259">
    <property type="term" value="P:methylation"/>
    <property type="evidence" value="ECO:0007669"/>
    <property type="project" value="UniProtKB-KW"/>
</dbReference>
<evidence type="ECO:0000256" key="3">
    <source>
        <dbReference type="ARBA" id="ARBA00022691"/>
    </source>
</evidence>
<evidence type="ECO:0000256" key="5">
    <source>
        <dbReference type="ARBA" id="ARBA00022771"/>
    </source>
</evidence>
<feature type="repeat" description="TPR" evidence="7">
    <location>
        <begin position="109"/>
        <end position="142"/>
    </location>
</feature>
<keyword evidence="6" id="KW-0862">Zinc</keyword>
<dbReference type="Proteomes" id="UP001187531">
    <property type="component" value="Unassembled WGS sequence"/>
</dbReference>
<keyword evidence="3" id="KW-0949">S-adenosyl-L-methionine</keyword>
<dbReference type="InterPro" id="IPR001214">
    <property type="entry name" value="SET_dom"/>
</dbReference>
<keyword evidence="8" id="KW-0732">Signal</keyword>
<feature type="domain" description="SET" evidence="9">
    <location>
        <begin position="227"/>
        <end position="474"/>
    </location>
</feature>
<dbReference type="SUPFAM" id="SSF82199">
    <property type="entry name" value="SET domain"/>
    <property type="match status" value="1"/>
</dbReference>
<evidence type="ECO:0000256" key="4">
    <source>
        <dbReference type="ARBA" id="ARBA00022723"/>
    </source>
</evidence>
<dbReference type="Pfam" id="PF00856">
    <property type="entry name" value="SET"/>
    <property type="match status" value="1"/>
</dbReference>
<dbReference type="PANTHER" id="PTHR46165:SF2">
    <property type="entry name" value="SET AND MYND DOMAIN-CONTAINING PROTEIN 4"/>
    <property type="match status" value="1"/>
</dbReference>
<keyword evidence="4" id="KW-0479">Metal-binding</keyword>
<dbReference type="SMART" id="SM00028">
    <property type="entry name" value="TPR"/>
    <property type="match status" value="2"/>
</dbReference>
<dbReference type="InterPro" id="IPR002893">
    <property type="entry name" value="Znf_MYND"/>
</dbReference>
<dbReference type="Gene3D" id="1.25.40.10">
    <property type="entry name" value="Tetratricopeptide repeat domain"/>
    <property type="match status" value="1"/>
</dbReference>
<dbReference type="InterPro" id="IPR046341">
    <property type="entry name" value="SET_dom_sf"/>
</dbReference>
<dbReference type="SUPFAM" id="SSF48452">
    <property type="entry name" value="TPR-like"/>
    <property type="match status" value="1"/>
</dbReference>
<evidence type="ECO:0000256" key="7">
    <source>
        <dbReference type="PROSITE-ProRule" id="PRU00339"/>
    </source>
</evidence>
<evidence type="ECO:0000256" key="8">
    <source>
        <dbReference type="SAM" id="SignalP"/>
    </source>
</evidence>
<dbReference type="SMART" id="SM00317">
    <property type="entry name" value="SET"/>
    <property type="match status" value="1"/>
</dbReference>
<sequence length="632" mass="72475">MLLVNICNAVFLCLSVCCCIASKYSRDFRGFIFQATFHEDFDDFNTNSKEWQKYGGGCISSLYNNLGSDAETFVQCKDNKEQYTRFLQCHDAWYPVPELSFQEKSLEEAEQYKSIGNSYFAKGAYEDALGLYKQSILNAPKKSETLAISYANRSAVFFKLEKFEYALLDIEAAIKEDYPEDKLDKLLLRKEMCLKVISARKPIKKSFDKYEDPKVTRANLMCPALSDKVQVQVSEKAGRYLIAKEDIPVGEIILVEEPFVLVQIRSLYRITCHYCSSLIERAVPCDLCAKIAFCSENCKNSATFHSYECQLLDLLFDSGLGKDAFIGLRLMTRYSPDRVMNALKDGVYSAILEAEYHPEFKERTEEARIVITSKFLTDVLKKVNFLKDNDEIHVAPLIMQFLRSIRFNKLTVDKFLSHDPEEEMYDVAVGMYNTFNLINHSCDPNVFNYFLRNNVILVAKRPIKAGDEVAFCYGPRYPAVPKDERRKELQRDFQFFCECAVCTKDPDVKIVQNLNLKSFTQRRLFCCPSCYKLGLRIKQDSRTSICKECNNSINPKALLHQCQNLIKKIEGVNTRIGDVFDFKDVPVLLSLVKDFGDVAGWPSEYGLKAEEIVMYLIRRLGSSQEISASDIN</sequence>
<keyword evidence="1" id="KW-0489">Methyltransferase</keyword>
<keyword evidence="11" id="KW-1185">Reference proteome</keyword>
<dbReference type="Gene3D" id="6.10.140.2220">
    <property type="match status" value="1"/>
</dbReference>
<dbReference type="PROSITE" id="PS01360">
    <property type="entry name" value="ZF_MYND_1"/>
    <property type="match status" value="1"/>
</dbReference>
<dbReference type="InterPro" id="IPR019734">
    <property type="entry name" value="TPR_rpt"/>
</dbReference>
<feature type="signal peptide" evidence="8">
    <location>
        <begin position="1"/>
        <end position="21"/>
    </location>
</feature>
<gene>
    <name evidence="10" type="ORF">QYM36_016112</name>
</gene>
<keyword evidence="2" id="KW-0808">Transferase</keyword>
<reference evidence="10" key="1">
    <citation type="submission" date="2023-07" db="EMBL/GenBank/DDBJ databases">
        <title>Chromosome-level genome assembly of Artemia franciscana.</title>
        <authorList>
            <person name="Jo E."/>
        </authorList>
    </citation>
    <scope>NUCLEOTIDE SEQUENCE</scope>
    <source>
        <tissue evidence="10">Whole body</tissue>
    </source>
</reference>
<organism evidence="10 11">
    <name type="scientific">Artemia franciscana</name>
    <name type="common">Brine shrimp</name>
    <name type="synonym">Artemia sanfranciscana</name>
    <dbReference type="NCBI Taxonomy" id="6661"/>
    <lineage>
        <taxon>Eukaryota</taxon>
        <taxon>Metazoa</taxon>
        <taxon>Ecdysozoa</taxon>
        <taxon>Arthropoda</taxon>
        <taxon>Crustacea</taxon>
        <taxon>Branchiopoda</taxon>
        <taxon>Anostraca</taxon>
        <taxon>Artemiidae</taxon>
        <taxon>Artemia</taxon>
    </lineage>
</organism>
<evidence type="ECO:0000313" key="11">
    <source>
        <dbReference type="Proteomes" id="UP001187531"/>
    </source>
</evidence>
<dbReference type="PROSITE" id="PS50280">
    <property type="entry name" value="SET"/>
    <property type="match status" value="1"/>
</dbReference>
<keyword evidence="5" id="KW-0863">Zinc-finger</keyword>
<evidence type="ECO:0000256" key="1">
    <source>
        <dbReference type="ARBA" id="ARBA00022603"/>
    </source>
</evidence>
<name>A0AA88HBJ0_ARTSF</name>